<dbReference type="KEGG" id="ecc:c2565"/>
<evidence type="ECO:0000313" key="3">
    <source>
        <dbReference type="Proteomes" id="UP000001410"/>
    </source>
</evidence>
<organism evidence="2 3">
    <name type="scientific">Escherichia coli O6:H1 (strain CFT073 / ATCC 700928 / UPEC)</name>
    <dbReference type="NCBI Taxonomy" id="199310"/>
    <lineage>
        <taxon>Bacteria</taxon>
        <taxon>Pseudomonadati</taxon>
        <taxon>Pseudomonadota</taxon>
        <taxon>Gammaproteobacteria</taxon>
        <taxon>Enterobacterales</taxon>
        <taxon>Enterobacteriaceae</taxon>
        <taxon>Escherichia</taxon>
    </lineage>
</organism>
<evidence type="ECO:0000313" key="2">
    <source>
        <dbReference type="EMBL" id="AAN81020.1"/>
    </source>
</evidence>
<accession>A0A0H2VAZ8</accession>
<keyword evidence="1" id="KW-0812">Transmembrane</keyword>
<dbReference type="AlphaFoldDB" id="A0A0H2VAZ8"/>
<keyword evidence="1" id="KW-0472">Membrane</keyword>
<protein>
    <submittedName>
        <fullName evidence="2">Uncharacterized protein</fullName>
    </submittedName>
</protein>
<feature type="transmembrane region" description="Helical" evidence="1">
    <location>
        <begin position="6"/>
        <end position="22"/>
    </location>
</feature>
<dbReference type="HOGENOM" id="CLU_3288681_0_0_6"/>
<keyword evidence="3" id="KW-1185">Reference proteome</keyword>
<proteinExistence type="predicted"/>
<name>A0A0H2VAZ8_ECOL6</name>
<reference evidence="2 3" key="1">
    <citation type="journal article" date="2002" name="Proc. Natl. Acad. Sci. U.S.A.">
        <title>Extensive mosaic structure revealed by the complete genome sequence of uropathogenic Escherichia coli.</title>
        <authorList>
            <person name="Welch R.A."/>
            <person name="Burland V."/>
            <person name="Plunkett G.III."/>
            <person name="Redford P."/>
            <person name="Roesch P."/>
            <person name="Rasko D."/>
            <person name="Buckles E.L."/>
            <person name="Liou S.R."/>
            <person name="Boutin A."/>
            <person name="Hackett J."/>
            <person name="Stroud D."/>
            <person name="Mayhew G.F."/>
            <person name="Rose D.J."/>
            <person name="Zhou S."/>
            <person name="Schwartz D.C."/>
            <person name="Perna N.T."/>
            <person name="Mobley H.L."/>
            <person name="Donnenberg M.S."/>
            <person name="Blattner F.R."/>
        </authorList>
    </citation>
    <scope>NUCLEOTIDE SEQUENCE [LARGE SCALE GENOMIC DNA]</scope>
    <source>
        <strain evidence="3">CFT073 / ATCC 700928 / UPEC</strain>
    </source>
</reference>
<evidence type="ECO:0000256" key="1">
    <source>
        <dbReference type="SAM" id="Phobius"/>
    </source>
</evidence>
<dbReference type="EMBL" id="AE014075">
    <property type="protein sequence ID" value="AAN81020.1"/>
    <property type="molecule type" value="Genomic_DNA"/>
</dbReference>
<keyword evidence="1" id="KW-1133">Transmembrane helix</keyword>
<dbReference type="Proteomes" id="UP000001410">
    <property type="component" value="Chromosome"/>
</dbReference>
<sequence>MIFYLIYFIVLFSLYVRFIYSSEQIKNFFLLRYALLHLAP</sequence>
<gene>
    <name evidence="2" type="ordered locus">c2565</name>
</gene>